<dbReference type="Pfam" id="PF07714">
    <property type="entry name" value="PK_Tyr_Ser-Thr"/>
    <property type="match status" value="1"/>
</dbReference>
<evidence type="ECO:0000313" key="3">
    <source>
        <dbReference type="EMBL" id="CAB5370959.1"/>
    </source>
</evidence>
<dbReference type="VEuPathDB" id="FungiDB:RhiirFUN_005151"/>
<dbReference type="AlphaFoldDB" id="A0A915ZDS0"/>
<evidence type="ECO:0000259" key="2">
    <source>
        <dbReference type="PROSITE" id="PS50011"/>
    </source>
</evidence>
<evidence type="ECO:0000313" key="4">
    <source>
        <dbReference type="Proteomes" id="UP000684084"/>
    </source>
</evidence>
<dbReference type="GO" id="GO:0004674">
    <property type="term" value="F:protein serine/threonine kinase activity"/>
    <property type="evidence" value="ECO:0007669"/>
    <property type="project" value="TreeGrafter"/>
</dbReference>
<proteinExistence type="predicted"/>
<dbReference type="InterPro" id="IPR001245">
    <property type="entry name" value="Ser-Thr/Tyr_kinase_cat_dom"/>
</dbReference>
<dbReference type="GO" id="GO:0005524">
    <property type="term" value="F:ATP binding"/>
    <property type="evidence" value="ECO:0007669"/>
    <property type="project" value="InterPro"/>
</dbReference>
<reference evidence="3" key="1">
    <citation type="submission" date="2020-05" db="EMBL/GenBank/DDBJ databases">
        <authorList>
            <person name="Rincon C."/>
            <person name="Sanders R I."/>
            <person name="Robbins C."/>
            <person name="Chaturvedi A."/>
        </authorList>
    </citation>
    <scope>NUCLEOTIDE SEQUENCE</scope>
    <source>
        <strain evidence="3">CHB12</strain>
    </source>
</reference>
<feature type="signal peptide" evidence="1">
    <location>
        <begin position="1"/>
        <end position="17"/>
    </location>
</feature>
<dbReference type="PROSITE" id="PS50011">
    <property type="entry name" value="PROTEIN_KINASE_DOM"/>
    <property type="match status" value="1"/>
</dbReference>
<dbReference type="OrthoDB" id="544350at2759"/>
<comment type="caution">
    <text evidence="3">The sequence shown here is derived from an EMBL/GenBank/DDBJ whole genome shotgun (WGS) entry which is preliminary data.</text>
</comment>
<protein>
    <recommendedName>
        <fullName evidence="2">Protein kinase domain-containing protein</fullName>
    </recommendedName>
</protein>
<dbReference type="InterPro" id="IPR000719">
    <property type="entry name" value="Prot_kinase_dom"/>
</dbReference>
<keyword evidence="1" id="KW-0732">Signal</keyword>
<feature type="domain" description="Protein kinase" evidence="2">
    <location>
        <begin position="1"/>
        <end position="304"/>
    </location>
</feature>
<feature type="chain" id="PRO_5037471046" description="Protein kinase domain-containing protein" evidence="1">
    <location>
        <begin position="18"/>
        <end position="359"/>
    </location>
</feature>
<dbReference type="PANTHER" id="PTHR44329">
    <property type="entry name" value="SERINE/THREONINE-PROTEIN KINASE TNNI3K-RELATED"/>
    <property type="match status" value="1"/>
</dbReference>
<dbReference type="InterPro" id="IPR051681">
    <property type="entry name" value="Ser/Thr_Kinases-Pseudokinases"/>
</dbReference>
<organism evidence="3 4">
    <name type="scientific">Rhizophagus irregularis</name>
    <dbReference type="NCBI Taxonomy" id="588596"/>
    <lineage>
        <taxon>Eukaryota</taxon>
        <taxon>Fungi</taxon>
        <taxon>Fungi incertae sedis</taxon>
        <taxon>Mucoromycota</taxon>
        <taxon>Glomeromycotina</taxon>
        <taxon>Glomeromycetes</taxon>
        <taxon>Glomerales</taxon>
        <taxon>Glomeraceae</taxon>
        <taxon>Rhizophagus</taxon>
    </lineage>
</organism>
<evidence type="ECO:0000256" key="1">
    <source>
        <dbReference type="SAM" id="SignalP"/>
    </source>
</evidence>
<gene>
    <name evidence="3" type="ORF">CHRIB12_LOCUS12880</name>
</gene>
<dbReference type="Proteomes" id="UP000684084">
    <property type="component" value="Unassembled WGS sequence"/>
</dbReference>
<sequence length="359" mass="41152">MLKAIVFKWIFLRYAISDSFEMEEESCQQRNAFTPKELEDCPECNKLRISFGWCRECEANSMKENFRNWTSGNEEIDKLIQHTQLNATQIKTFHKCLQSVSLAGTFGITKDPTSNYMIVIKYYENGNLYQYLDHCNGILSWRDMIDMLWGIAGGLERIHSEGKIHGNLHGGNLLIEDEKVSTDARISDVGLHGPCDNDLNNGSIQRYGVLPYVAPEVLCGENYSTASDIYSFGIVMNTLATGKKPWCNRAHDINLAKDICNGKRPEIPEDTPKFYSELMQQCWDNDPKNRPTASYLNEKLGEWIILICDDPNPSEISDENSVAEEKRWKMVSQFPQKNSHPKTHPEAYYTSIPLHYQII</sequence>
<name>A0A915ZDS0_9GLOM</name>
<dbReference type="EMBL" id="CAGKOT010000028">
    <property type="protein sequence ID" value="CAB5370959.1"/>
    <property type="molecule type" value="Genomic_DNA"/>
</dbReference>
<accession>A0A915ZDS0</accession>